<dbReference type="GO" id="GO:0016747">
    <property type="term" value="F:acyltransferase activity, transferring groups other than amino-acyl groups"/>
    <property type="evidence" value="ECO:0007669"/>
    <property type="project" value="InterPro"/>
</dbReference>
<evidence type="ECO:0000259" key="1">
    <source>
        <dbReference type="PROSITE" id="PS51186"/>
    </source>
</evidence>
<evidence type="ECO:0000313" key="2">
    <source>
        <dbReference type="EMBL" id="OGM04935.1"/>
    </source>
</evidence>
<proteinExistence type="predicted"/>
<feature type="domain" description="N-acetyltransferase" evidence="1">
    <location>
        <begin position="5"/>
        <end position="153"/>
    </location>
</feature>
<name>A0A1F7WS27_9BACT</name>
<reference evidence="2 3" key="1">
    <citation type="journal article" date="2016" name="Nat. Commun.">
        <title>Thousands of microbial genomes shed light on interconnected biogeochemical processes in an aquifer system.</title>
        <authorList>
            <person name="Anantharaman K."/>
            <person name="Brown C.T."/>
            <person name="Hug L.A."/>
            <person name="Sharon I."/>
            <person name="Castelle C.J."/>
            <person name="Probst A.J."/>
            <person name="Thomas B.C."/>
            <person name="Singh A."/>
            <person name="Wilkins M.J."/>
            <person name="Karaoz U."/>
            <person name="Brodie E.L."/>
            <person name="Williams K.H."/>
            <person name="Hubbard S.S."/>
            <person name="Banfield J.F."/>
        </authorList>
    </citation>
    <scope>NUCLEOTIDE SEQUENCE [LARGE SCALE GENOMIC DNA]</scope>
</reference>
<dbReference type="InterPro" id="IPR016181">
    <property type="entry name" value="Acyl_CoA_acyltransferase"/>
</dbReference>
<dbReference type="STRING" id="1817813.A2008_08335"/>
<dbReference type="SUPFAM" id="SSF55729">
    <property type="entry name" value="Acyl-CoA N-acyltransferases (Nat)"/>
    <property type="match status" value="1"/>
</dbReference>
<comment type="caution">
    <text evidence="2">The sequence shown here is derived from an EMBL/GenBank/DDBJ whole genome shotgun (WGS) entry which is preliminary data.</text>
</comment>
<dbReference type="Proteomes" id="UP000178735">
    <property type="component" value="Unassembled WGS sequence"/>
</dbReference>
<accession>A0A1F7WS27</accession>
<organism evidence="2 3">
    <name type="scientific">Candidatus Wallbacteria bacterium GWC2_49_35</name>
    <dbReference type="NCBI Taxonomy" id="1817813"/>
    <lineage>
        <taxon>Bacteria</taxon>
        <taxon>Candidatus Walliibacteriota</taxon>
    </lineage>
</organism>
<dbReference type="InterPro" id="IPR000182">
    <property type="entry name" value="GNAT_dom"/>
</dbReference>
<dbReference type="EMBL" id="MGFH01000131">
    <property type="protein sequence ID" value="OGM04935.1"/>
    <property type="molecule type" value="Genomic_DNA"/>
</dbReference>
<dbReference type="Pfam" id="PF00583">
    <property type="entry name" value="Acetyltransf_1"/>
    <property type="match status" value="1"/>
</dbReference>
<dbReference type="Gene3D" id="3.40.630.30">
    <property type="match status" value="1"/>
</dbReference>
<sequence>MNEKYEIRLLNHAEAEAFKNMTYGRYKPFIAWMDNVLGRLFAVGLYCEGRPAGLLLALCLSSGKKTDILSIFIEKEHRGQQIAIEMLYFLTDKCREAGIKTISAFYFNDRPFVPVINNLLDKCGFAPAELEVFFCKCDKNFANMPLIEYTNLPAGFETFNWKDFDPVSKERLRIEWQSKEWFDEKLSPFTGEKTMVDGLSLGLRRGDEIAGWTICNYYSEDTILYTSIFIMPELQGTTLGIALQMISIRAHLLTGLALKYPFGLFQVRYDNSARLKTVKKKFAKYSVEQYDQIIRKKDLQ</sequence>
<dbReference type="PROSITE" id="PS51186">
    <property type="entry name" value="GNAT"/>
    <property type="match status" value="1"/>
</dbReference>
<protein>
    <recommendedName>
        <fullName evidence="1">N-acetyltransferase domain-containing protein</fullName>
    </recommendedName>
</protein>
<evidence type="ECO:0000313" key="3">
    <source>
        <dbReference type="Proteomes" id="UP000178735"/>
    </source>
</evidence>
<gene>
    <name evidence="2" type="ORF">A2008_08335</name>
</gene>
<dbReference type="AlphaFoldDB" id="A0A1F7WS27"/>